<feature type="transmembrane region" description="Helical" evidence="1">
    <location>
        <begin position="12"/>
        <end position="32"/>
    </location>
</feature>
<keyword evidence="1" id="KW-1133">Transmembrane helix</keyword>
<sequence length="87" mass="9747">MKKPASNIEQRYSSILSFVLALPLCAVIWISMKIVWPILRFCAKLAWKQIVKALSKSKVVKPPKATLYTPDCFKGAPNLAPAKSVRF</sequence>
<accession>A0ABW0S4W6</accession>
<protein>
    <submittedName>
        <fullName evidence="2">Uncharacterized protein</fullName>
    </submittedName>
</protein>
<keyword evidence="1" id="KW-0472">Membrane</keyword>
<evidence type="ECO:0000256" key="1">
    <source>
        <dbReference type="SAM" id="Phobius"/>
    </source>
</evidence>
<name>A0ABW0S4W6_9BURK</name>
<evidence type="ECO:0000313" key="3">
    <source>
        <dbReference type="Proteomes" id="UP001596086"/>
    </source>
</evidence>
<reference evidence="3" key="1">
    <citation type="journal article" date="2019" name="Int. J. Syst. Evol. Microbiol.">
        <title>The Global Catalogue of Microorganisms (GCM) 10K type strain sequencing project: providing services to taxonomists for standard genome sequencing and annotation.</title>
        <authorList>
            <consortium name="The Broad Institute Genomics Platform"/>
            <consortium name="The Broad Institute Genome Sequencing Center for Infectious Disease"/>
            <person name="Wu L."/>
            <person name="Ma J."/>
        </authorList>
    </citation>
    <scope>NUCLEOTIDE SEQUENCE [LARGE SCALE GENOMIC DNA]</scope>
    <source>
        <strain evidence="3">CGMCC 4.5798</strain>
    </source>
</reference>
<keyword evidence="1" id="KW-0812">Transmembrane</keyword>
<evidence type="ECO:0000313" key="2">
    <source>
        <dbReference type="EMBL" id="MFC5550253.1"/>
    </source>
</evidence>
<dbReference type="Proteomes" id="UP001596086">
    <property type="component" value="Unassembled WGS sequence"/>
</dbReference>
<dbReference type="RefSeq" id="WP_379772569.1">
    <property type="nucleotide sequence ID" value="NZ_JBHSMZ010000014.1"/>
</dbReference>
<proteinExistence type="predicted"/>
<keyword evidence="3" id="KW-1185">Reference proteome</keyword>
<organism evidence="2 3">
    <name type="scientific">Massilia aerilata</name>
    <dbReference type="NCBI Taxonomy" id="453817"/>
    <lineage>
        <taxon>Bacteria</taxon>
        <taxon>Pseudomonadati</taxon>
        <taxon>Pseudomonadota</taxon>
        <taxon>Betaproteobacteria</taxon>
        <taxon>Burkholderiales</taxon>
        <taxon>Oxalobacteraceae</taxon>
        <taxon>Telluria group</taxon>
        <taxon>Massilia</taxon>
    </lineage>
</organism>
<dbReference type="EMBL" id="JBHSMZ010000014">
    <property type="protein sequence ID" value="MFC5550253.1"/>
    <property type="molecule type" value="Genomic_DNA"/>
</dbReference>
<comment type="caution">
    <text evidence="2">The sequence shown here is derived from an EMBL/GenBank/DDBJ whole genome shotgun (WGS) entry which is preliminary data.</text>
</comment>
<gene>
    <name evidence="2" type="ORF">ACFPO9_17190</name>
</gene>